<dbReference type="WBParaSite" id="PSAMB.scaffold9889size4541.g32860.t1">
    <property type="protein sequence ID" value="PSAMB.scaffold9889size4541.g32860.t1"/>
    <property type="gene ID" value="PSAMB.scaffold9889size4541.g32860"/>
</dbReference>
<evidence type="ECO:0000256" key="4">
    <source>
        <dbReference type="ARBA" id="ARBA00022679"/>
    </source>
</evidence>
<evidence type="ECO:0000256" key="6">
    <source>
        <dbReference type="SAM" id="Phobius"/>
    </source>
</evidence>
<dbReference type="Gene3D" id="3.40.50.2000">
    <property type="entry name" value="Glycogen Phosphorylase B"/>
    <property type="match status" value="1"/>
</dbReference>
<dbReference type="SUPFAM" id="SSF53756">
    <property type="entry name" value="UDP-Glycosyltransferase/glycogen phosphorylase"/>
    <property type="match status" value="1"/>
</dbReference>
<dbReference type="InterPro" id="IPR002213">
    <property type="entry name" value="UDP_glucos_trans"/>
</dbReference>
<evidence type="ECO:0000313" key="9">
    <source>
        <dbReference type="WBParaSite" id="PSAMB.scaffold9889size4541.g32860.t1"/>
    </source>
</evidence>
<dbReference type="InterPro" id="IPR050271">
    <property type="entry name" value="UDP-glycosyltransferase"/>
</dbReference>
<reference evidence="9" key="1">
    <citation type="submission" date="2022-11" db="UniProtKB">
        <authorList>
            <consortium name="WormBaseParasite"/>
        </authorList>
    </citation>
    <scope>IDENTIFICATION</scope>
</reference>
<keyword evidence="4" id="KW-0808">Transferase</keyword>
<evidence type="ECO:0000256" key="1">
    <source>
        <dbReference type="ARBA" id="ARBA00009995"/>
    </source>
</evidence>
<keyword evidence="6" id="KW-0812">Transmembrane</keyword>
<dbReference type="PANTHER" id="PTHR48043:SF5">
    <property type="entry name" value="UDP-GLUCURONOSYLTRANSFERASE UGT-58-RELATED"/>
    <property type="match status" value="1"/>
</dbReference>
<dbReference type="EC" id="2.4.1.17" evidence="2"/>
<dbReference type="FunFam" id="3.40.50.2000:FF:000021">
    <property type="entry name" value="UDP-glucuronosyltransferase"/>
    <property type="match status" value="1"/>
</dbReference>
<accession>A0A914XS38</accession>
<sequence>MHLLSLVAIAALVGVASTATKATEVGAAATVGKVLMIPSSLYPTHRWVMRELAGELVKRGHKVVWWEYGLAKSSITLPKGVEERFWQLSVKDQEVNDLFLHKNHSSYGDVWNSDYKEAATQAAGWLASVKLCEQVLATRKGDFDLLVKEKFDTVIVDDLYNPCGLLHVGLQKSVFIYWSMTALRTESAWANQSPSPPSYIPVPGTGLTDELDFWQRSFNLASYLKAIYIHQRIVLRRVDALFQRYYPGVTEAFYIERNASINYVNTPPIFDFARPYMPRVNFVGGVQCHKPKPLEGNVAKFVNSADNENGFILFTTGYSVQWKHAPQHIVNAFLTAFKSRTDVKFIWQYDGPAIPNLPSNVLIEKWVPQQDLLGHPKCKGLISHGGINSVIESIWHGVPIIGLPLTAQGRDNLLRATARGAGFMLDKEHINDKTLLKAIRKIYDKEYKQEVLVFQDLITDVPYTELNHSAFWVEFIMRHQEVPHARSGADHLNILQYFLVDVLSFMFAIVFLFFSAIYYAIKFTCKGCCYVCRASYRTVTGGSSTAKVDKKKKTQ</sequence>
<evidence type="ECO:0000256" key="3">
    <source>
        <dbReference type="ARBA" id="ARBA00022676"/>
    </source>
</evidence>
<evidence type="ECO:0000313" key="8">
    <source>
        <dbReference type="Proteomes" id="UP000887566"/>
    </source>
</evidence>
<dbReference type="GO" id="GO:0015020">
    <property type="term" value="F:glucuronosyltransferase activity"/>
    <property type="evidence" value="ECO:0007669"/>
    <property type="project" value="UniProtKB-EC"/>
</dbReference>
<feature type="chain" id="PRO_5036788761" description="glucuronosyltransferase" evidence="7">
    <location>
        <begin position="19"/>
        <end position="555"/>
    </location>
</feature>
<evidence type="ECO:0000256" key="7">
    <source>
        <dbReference type="SAM" id="SignalP"/>
    </source>
</evidence>
<comment type="catalytic activity">
    <reaction evidence="5">
        <text>glucuronate acceptor + UDP-alpha-D-glucuronate = acceptor beta-D-glucuronoside + UDP + H(+)</text>
        <dbReference type="Rhea" id="RHEA:21032"/>
        <dbReference type="ChEBI" id="CHEBI:15378"/>
        <dbReference type="ChEBI" id="CHEBI:58052"/>
        <dbReference type="ChEBI" id="CHEBI:58223"/>
        <dbReference type="ChEBI" id="CHEBI:132367"/>
        <dbReference type="ChEBI" id="CHEBI:132368"/>
        <dbReference type="EC" id="2.4.1.17"/>
    </reaction>
</comment>
<keyword evidence="7" id="KW-0732">Signal</keyword>
<name>A0A914XS38_9BILA</name>
<keyword evidence="8" id="KW-1185">Reference proteome</keyword>
<organism evidence="8 9">
    <name type="scientific">Plectus sambesii</name>
    <dbReference type="NCBI Taxonomy" id="2011161"/>
    <lineage>
        <taxon>Eukaryota</taxon>
        <taxon>Metazoa</taxon>
        <taxon>Ecdysozoa</taxon>
        <taxon>Nematoda</taxon>
        <taxon>Chromadorea</taxon>
        <taxon>Plectida</taxon>
        <taxon>Plectina</taxon>
        <taxon>Plectoidea</taxon>
        <taxon>Plectidae</taxon>
        <taxon>Plectus</taxon>
    </lineage>
</organism>
<dbReference type="Proteomes" id="UP000887566">
    <property type="component" value="Unplaced"/>
</dbReference>
<evidence type="ECO:0000256" key="2">
    <source>
        <dbReference type="ARBA" id="ARBA00012544"/>
    </source>
</evidence>
<protein>
    <recommendedName>
        <fullName evidence="2">glucuronosyltransferase</fullName>
        <ecNumber evidence="2">2.4.1.17</ecNumber>
    </recommendedName>
</protein>
<dbReference type="Pfam" id="PF00201">
    <property type="entry name" value="UDPGT"/>
    <property type="match status" value="1"/>
</dbReference>
<keyword evidence="6" id="KW-0472">Membrane</keyword>
<dbReference type="AlphaFoldDB" id="A0A914XS38"/>
<feature type="signal peptide" evidence="7">
    <location>
        <begin position="1"/>
        <end position="18"/>
    </location>
</feature>
<evidence type="ECO:0000256" key="5">
    <source>
        <dbReference type="ARBA" id="ARBA00047475"/>
    </source>
</evidence>
<proteinExistence type="inferred from homology"/>
<comment type="similarity">
    <text evidence="1">Belongs to the UDP-glycosyltransferase family.</text>
</comment>
<keyword evidence="6" id="KW-1133">Transmembrane helix</keyword>
<dbReference type="CDD" id="cd03784">
    <property type="entry name" value="GT1_Gtf-like"/>
    <property type="match status" value="1"/>
</dbReference>
<feature type="transmembrane region" description="Helical" evidence="6">
    <location>
        <begin position="497"/>
        <end position="521"/>
    </location>
</feature>
<keyword evidence="3" id="KW-0328">Glycosyltransferase</keyword>
<dbReference type="PANTHER" id="PTHR48043">
    <property type="entry name" value="EG:EG0003.4 PROTEIN-RELATED"/>
    <property type="match status" value="1"/>
</dbReference>